<dbReference type="EMBL" id="FNAN01000012">
    <property type="protein sequence ID" value="SDF76215.1"/>
    <property type="molecule type" value="Genomic_DNA"/>
</dbReference>
<protein>
    <recommendedName>
        <fullName evidence="1">IrrE N-terminal-like domain-containing protein</fullName>
    </recommendedName>
</protein>
<evidence type="ECO:0000259" key="1">
    <source>
        <dbReference type="Pfam" id="PF06114"/>
    </source>
</evidence>
<dbReference type="AlphaFoldDB" id="A0A1G7NQ58"/>
<keyword evidence="3" id="KW-1185">Reference proteome</keyword>
<dbReference type="InterPro" id="IPR052345">
    <property type="entry name" value="Rad_response_metalloprotease"/>
</dbReference>
<feature type="domain" description="IrrE N-terminal-like" evidence="1">
    <location>
        <begin position="41"/>
        <end position="165"/>
    </location>
</feature>
<organism evidence="2 3">
    <name type="scientific">Dyadobacter soli</name>
    <dbReference type="NCBI Taxonomy" id="659014"/>
    <lineage>
        <taxon>Bacteria</taxon>
        <taxon>Pseudomonadati</taxon>
        <taxon>Bacteroidota</taxon>
        <taxon>Cytophagia</taxon>
        <taxon>Cytophagales</taxon>
        <taxon>Spirosomataceae</taxon>
        <taxon>Dyadobacter</taxon>
    </lineage>
</organism>
<dbReference type="RefSeq" id="WP_090154066.1">
    <property type="nucleotide sequence ID" value="NZ_FNAN01000012.1"/>
</dbReference>
<evidence type="ECO:0000313" key="2">
    <source>
        <dbReference type="EMBL" id="SDF76215.1"/>
    </source>
</evidence>
<name>A0A1G7NQ58_9BACT</name>
<dbReference type="Gene3D" id="1.10.10.2910">
    <property type="match status" value="1"/>
</dbReference>
<proteinExistence type="predicted"/>
<dbReference type="Proteomes" id="UP000198748">
    <property type="component" value="Unassembled WGS sequence"/>
</dbReference>
<dbReference type="PANTHER" id="PTHR43236">
    <property type="entry name" value="ANTITOXIN HIGA1"/>
    <property type="match status" value="1"/>
</dbReference>
<dbReference type="InterPro" id="IPR010359">
    <property type="entry name" value="IrrE_HExxH"/>
</dbReference>
<reference evidence="3" key="1">
    <citation type="submission" date="2016-10" db="EMBL/GenBank/DDBJ databases">
        <authorList>
            <person name="Varghese N."/>
            <person name="Submissions S."/>
        </authorList>
    </citation>
    <scope>NUCLEOTIDE SEQUENCE [LARGE SCALE GENOMIC DNA]</scope>
    <source>
        <strain evidence="3">DSM 25329</strain>
    </source>
</reference>
<dbReference type="Pfam" id="PF06114">
    <property type="entry name" value="Peptidase_M78"/>
    <property type="match status" value="1"/>
</dbReference>
<gene>
    <name evidence="2" type="ORF">SAMN04487996_112125</name>
</gene>
<evidence type="ECO:0000313" key="3">
    <source>
        <dbReference type="Proteomes" id="UP000198748"/>
    </source>
</evidence>
<accession>A0A1G7NQ58</accession>
<dbReference type="STRING" id="659014.SAMN04487996_112125"/>
<dbReference type="PANTHER" id="PTHR43236:SF2">
    <property type="entry name" value="BLL0069 PROTEIN"/>
    <property type="match status" value="1"/>
</dbReference>
<sequence length="170" mass="19348">MVSSICNISSRPDYFKAKGEAARILNEFGLLEPPVNPADIAQQLGVRVMFVGFTPEYDSISGFYDFDDETIYVNKNEFPLRQTFTIAHELGHKLLHTEWAKSSDYQVLLRGDNNGDDPIEMEANSFAANLLVPRFMLDKYWKELSPEHLSALFAVSVPVIRYRISFEYGA</sequence>
<dbReference type="OrthoDB" id="9794834at2"/>